<reference evidence="5" key="1">
    <citation type="submission" date="2021-02" db="EMBL/GenBank/DDBJ databases">
        <authorList>
            <person name="Nowell W R."/>
        </authorList>
    </citation>
    <scope>NUCLEOTIDE SEQUENCE</scope>
</reference>
<name>A0A820NE12_9BILA</name>
<evidence type="ECO:0000313" key="6">
    <source>
        <dbReference type="Proteomes" id="UP000663881"/>
    </source>
</evidence>
<gene>
    <name evidence="5" type="ORF">OKA104_LOCUS50823</name>
</gene>
<evidence type="ECO:0000256" key="2">
    <source>
        <dbReference type="ARBA" id="ARBA00022692"/>
    </source>
</evidence>
<dbReference type="GO" id="GO:0022857">
    <property type="term" value="F:transmembrane transporter activity"/>
    <property type="evidence" value="ECO:0007669"/>
    <property type="project" value="TreeGrafter"/>
</dbReference>
<dbReference type="GO" id="GO:0005886">
    <property type="term" value="C:plasma membrane"/>
    <property type="evidence" value="ECO:0007669"/>
    <property type="project" value="TreeGrafter"/>
</dbReference>
<evidence type="ECO:0000256" key="4">
    <source>
        <dbReference type="ARBA" id="ARBA00023136"/>
    </source>
</evidence>
<accession>A0A820NE12</accession>
<protein>
    <submittedName>
        <fullName evidence="5">Uncharacterized protein</fullName>
    </submittedName>
</protein>
<dbReference type="AlphaFoldDB" id="A0A820NE12"/>
<sequence>LFTLRIDAESRAAQANLKTMLIKQYKDLGRPQWSEVSVGLIFISMIILWVTKDFSVVPGWKIIFRHKYISDGTVAILCGILPMILPNANPFQGKIS</sequence>
<keyword evidence="4" id="KW-0472">Membrane</keyword>
<keyword evidence="2" id="KW-0812">Transmembrane</keyword>
<keyword evidence="3" id="KW-1133">Transmembrane helix</keyword>
<evidence type="ECO:0000313" key="5">
    <source>
        <dbReference type="EMBL" id="CAF4390032.1"/>
    </source>
</evidence>
<organism evidence="5 6">
    <name type="scientific">Adineta steineri</name>
    <dbReference type="NCBI Taxonomy" id="433720"/>
    <lineage>
        <taxon>Eukaryota</taxon>
        <taxon>Metazoa</taxon>
        <taxon>Spiralia</taxon>
        <taxon>Gnathifera</taxon>
        <taxon>Rotifera</taxon>
        <taxon>Eurotatoria</taxon>
        <taxon>Bdelloidea</taxon>
        <taxon>Adinetida</taxon>
        <taxon>Adinetidae</taxon>
        <taxon>Adineta</taxon>
    </lineage>
</organism>
<evidence type="ECO:0000256" key="3">
    <source>
        <dbReference type="ARBA" id="ARBA00022989"/>
    </source>
</evidence>
<feature type="non-terminal residue" evidence="5">
    <location>
        <position position="1"/>
    </location>
</feature>
<comment type="caution">
    <text evidence="5">The sequence shown here is derived from an EMBL/GenBank/DDBJ whole genome shotgun (WGS) entry which is preliminary data.</text>
</comment>
<dbReference type="PANTHER" id="PTHR10283:SF82">
    <property type="entry name" value="SOLUTE CARRIER FAMILY 13 MEMBER 2"/>
    <property type="match status" value="1"/>
</dbReference>
<dbReference type="PANTHER" id="PTHR10283">
    <property type="entry name" value="SOLUTE CARRIER FAMILY 13 MEMBER"/>
    <property type="match status" value="1"/>
</dbReference>
<dbReference type="Proteomes" id="UP000663881">
    <property type="component" value="Unassembled WGS sequence"/>
</dbReference>
<dbReference type="EMBL" id="CAJOAY010026343">
    <property type="protein sequence ID" value="CAF4390032.1"/>
    <property type="molecule type" value="Genomic_DNA"/>
</dbReference>
<proteinExistence type="predicted"/>
<evidence type="ECO:0000256" key="1">
    <source>
        <dbReference type="ARBA" id="ARBA00004141"/>
    </source>
</evidence>
<comment type="subcellular location">
    <subcellularLocation>
        <location evidence="1">Membrane</location>
        <topology evidence="1">Multi-pass membrane protein</topology>
    </subcellularLocation>
</comment>